<proteinExistence type="predicted"/>
<dbReference type="InterPro" id="IPR003961">
    <property type="entry name" value="FN3_dom"/>
</dbReference>
<evidence type="ECO:0000256" key="4">
    <source>
        <dbReference type="SAM" id="Phobius"/>
    </source>
</evidence>
<feature type="domain" description="Ig-like" evidence="5">
    <location>
        <begin position="1"/>
        <end position="85"/>
    </location>
</feature>
<feature type="transmembrane region" description="Helical" evidence="4">
    <location>
        <begin position="345"/>
        <end position="366"/>
    </location>
</feature>
<dbReference type="EMBL" id="CAAALY010038472">
    <property type="protein sequence ID" value="VEL18751.1"/>
    <property type="molecule type" value="Genomic_DNA"/>
</dbReference>
<dbReference type="InterPro" id="IPR007110">
    <property type="entry name" value="Ig-like_dom"/>
</dbReference>
<evidence type="ECO:0000259" key="6">
    <source>
        <dbReference type="PROSITE" id="PS50853"/>
    </source>
</evidence>
<keyword evidence="4" id="KW-0472">Membrane</keyword>
<evidence type="ECO:0000313" key="8">
    <source>
        <dbReference type="Proteomes" id="UP000784294"/>
    </source>
</evidence>
<dbReference type="PROSITE" id="PS50835">
    <property type="entry name" value="IG_LIKE"/>
    <property type="match status" value="1"/>
</dbReference>
<comment type="caution">
    <text evidence="7">The sequence shown here is derived from an EMBL/GenBank/DDBJ whole genome shotgun (WGS) entry which is preliminary data.</text>
</comment>
<evidence type="ECO:0000313" key="7">
    <source>
        <dbReference type="EMBL" id="VEL18751.1"/>
    </source>
</evidence>
<keyword evidence="4" id="KW-1133">Transmembrane helix</keyword>
<dbReference type="InterPro" id="IPR050964">
    <property type="entry name" value="Striated_Muscle_Regulatory"/>
</dbReference>
<organism evidence="7 8">
    <name type="scientific">Protopolystoma xenopodis</name>
    <dbReference type="NCBI Taxonomy" id="117903"/>
    <lineage>
        <taxon>Eukaryota</taxon>
        <taxon>Metazoa</taxon>
        <taxon>Spiralia</taxon>
        <taxon>Lophotrochozoa</taxon>
        <taxon>Platyhelminthes</taxon>
        <taxon>Monogenea</taxon>
        <taxon>Polyopisthocotylea</taxon>
        <taxon>Polystomatidea</taxon>
        <taxon>Polystomatidae</taxon>
        <taxon>Protopolystoma</taxon>
    </lineage>
</organism>
<name>A0A3S5AA52_9PLAT</name>
<keyword evidence="3" id="KW-0393">Immunoglobulin domain</keyword>
<dbReference type="InterPro" id="IPR013783">
    <property type="entry name" value="Ig-like_fold"/>
</dbReference>
<keyword evidence="1" id="KW-0677">Repeat</keyword>
<keyword evidence="2" id="KW-1015">Disulfide bond</keyword>
<dbReference type="SMART" id="SM00408">
    <property type="entry name" value="IGc2"/>
    <property type="match status" value="1"/>
</dbReference>
<evidence type="ECO:0000259" key="5">
    <source>
        <dbReference type="PROSITE" id="PS50835"/>
    </source>
</evidence>
<evidence type="ECO:0008006" key="9">
    <source>
        <dbReference type="Google" id="ProtNLM"/>
    </source>
</evidence>
<dbReference type="Pfam" id="PF07679">
    <property type="entry name" value="I-set"/>
    <property type="match status" value="1"/>
</dbReference>
<gene>
    <name evidence="7" type="ORF">PXEA_LOCUS12191</name>
</gene>
<dbReference type="InterPro" id="IPR036179">
    <property type="entry name" value="Ig-like_dom_sf"/>
</dbReference>
<dbReference type="PANTHER" id="PTHR13817:SF73">
    <property type="entry name" value="FIBRONECTIN TYPE-III DOMAIN-CONTAINING PROTEIN"/>
    <property type="match status" value="1"/>
</dbReference>
<dbReference type="InterPro" id="IPR013098">
    <property type="entry name" value="Ig_I-set"/>
</dbReference>
<dbReference type="InterPro" id="IPR036116">
    <property type="entry name" value="FN3_sf"/>
</dbReference>
<dbReference type="Gene3D" id="2.60.40.10">
    <property type="entry name" value="Immunoglobulins"/>
    <property type="match status" value="3"/>
</dbReference>
<dbReference type="Pfam" id="PF00041">
    <property type="entry name" value="fn3"/>
    <property type="match status" value="1"/>
</dbReference>
<evidence type="ECO:0000256" key="3">
    <source>
        <dbReference type="ARBA" id="ARBA00023319"/>
    </source>
</evidence>
<sequence length="374" mass="41222">MSNVKVLINEPVELKCEFKLGDPKGSITWLKDGVVIRSQVKYSVSSAWERLASLRINRAKLEDAGVFTCRAENASGIASTNCRLAVNQKPRLTLDCEQTACERVKVIQAGQLLTAHAGGRLVLKAVAEAVPGVEHFLWNLNGRLLGSEARGKEESRIVLEEEEVRDRVAVEPLVCKCRLVINNLCLADAGAYAVEASNQEGQANACLRVSVFDRPQPPTVVQIGRERGIDWLDVVWQRPASDGNSKINQYCVEKRILGLTSSPAGQTSAARIGEWVPVGHTSAFEDKFRVKNLPVNTIYSFRVAAENDYGVGEFAEIESPYELKSLIGEHQIGLSTLSLQAIFGLHFWLASFFSFLQLYAAHVYFVPDQFSGPC</sequence>
<reference evidence="7" key="1">
    <citation type="submission" date="2018-11" db="EMBL/GenBank/DDBJ databases">
        <authorList>
            <consortium name="Pathogen Informatics"/>
        </authorList>
    </citation>
    <scope>NUCLEOTIDE SEQUENCE</scope>
</reference>
<dbReference type="SMART" id="SM00060">
    <property type="entry name" value="FN3"/>
    <property type="match status" value="1"/>
</dbReference>
<dbReference type="OrthoDB" id="6234674at2759"/>
<keyword evidence="4" id="KW-0812">Transmembrane</keyword>
<dbReference type="FunFam" id="2.60.40.10:FF:000032">
    <property type="entry name" value="palladin isoform X1"/>
    <property type="match status" value="1"/>
</dbReference>
<dbReference type="PROSITE" id="PS50853">
    <property type="entry name" value="FN3"/>
    <property type="match status" value="1"/>
</dbReference>
<dbReference type="InterPro" id="IPR003598">
    <property type="entry name" value="Ig_sub2"/>
</dbReference>
<evidence type="ECO:0000256" key="1">
    <source>
        <dbReference type="ARBA" id="ARBA00022737"/>
    </source>
</evidence>
<protein>
    <recommendedName>
        <fullName evidence="9">Ig-like domain-containing protein</fullName>
    </recommendedName>
</protein>
<dbReference type="InterPro" id="IPR003599">
    <property type="entry name" value="Ig_sub"/>
</dbReference>
<dbReference type="Proteomes" id="UP000784294">
    <property type="component" value="Unassembled WGS sequence"/>
</dbReference>
<dbReference type="CDD" id="cd00096">
    <property type="entry name" value="Ig"/>
    <property type="match status" value="1"/>
</dbReference>
<evidence type="ECO:0000256" key="2">
    <source>
        <dbReference type="ARBA" id="ARBA00023157"/>
    </source>
</evidence>
<dbReference type="SMART" id="SM00409">
    <property type="entry name" value="IG"/>
    <property type="match status" value="2"/>
</dbReference>
<accession>A0A3S5AA52</accession>
<feature type="domain" description="Fibronectin type-III" evidence="6">
    <location>
        <begin position="214"/>
        <end position="326"/>
    </location>
</feature>
<dbReference type="CDD" id="cd00063">
    <property type="entry name" value="FN3"/>
    <property type="match status" value="1"/>
</dbReference>
<dbReference type="AlphaFoldDB" id="A0A3S5AA52"/>
<keyword evidence="8" id="KW-1185">Reference proteome</keyword>
<dbReference type="SUPFAM" id="SSF48726">
    <property type="entry name" value="Immunoglobulin"/>
    <property type="match status" value="2"/>
</dbReference>
<dbReference type="PANTHER" id="PTHR13817">
    <property type="entry name" value="TITIN"/>
    <property type="match status" value="1"/>
</dbReference>
<dbReference type="SUPFAM" id="SSF49265">
    <property type="entry name" value="Fibronectin type III"/>
    <property type="match status" value="1"/>
</dbReference>